<dbReference type="PRINTS" id="PR00813">
    <property type="entry name" value="BCTERIALGSPG"/>
</dbReference>
<dbReference type="NCBIfam" id="TIGR02532">
    <property type="entry name" value="IV_pilin_GFxxxE"/>
    <property type="match status" value="1"/>
</dbReference>
<keyword evidence="4" id="KW-1003">Cell membrane</keyword>
<feature type="transmembrane region" description="Helical" evidence="10">
    <location>
        <begin position="12"/>
        <end position="37"/>
    </location>
</feature>
<evidence type="ECO:0000256" key="7">
    <source>
        <dbReference type="ARBA" id="ARBA00022692"/>
    </source>
</evidence>
<dbReference type="PANTHER" id="PTHR30093:SF44">
    <property type="entry name" value="TYPE II SECRETION SYSTEM CORE PROTEIN G"/>
    <property type="match status" value="1"/>
</dbReference>
<keyword evidence="13" id="KW-1185">Reference proteome</keyword>
<comment type="similarity">
    <text evidence="2">Belongs to the GSP G family.</text>
</comment>
<organism evidence="12 13">
    <name type="scientific">Roseateles amylovorans</name>
    <dbReference type="NCBI Taxonomy" id="2978473"/>
    <lineage>
        <taxon>Bacteria</taxon>
        <taxon>Pseudomonadati</taxon>
        <taxon>Pseudomonadota</taxon>
        <taxon>Betaproteobacteria</taxon>
        <taxon>Burkholderiales</taxon>
        <taxon>Sphaerotilaceae</taxon>
        <taxon>Roseateles</taxon>
    </lineage>
</organism>
<dbReference type="Pfam" id="PF08334">
    <property type="entry name" value="T2SSG"/>
    <property type="match status" value="1"/>
</dbReference>
<dbReference type="RefSeq" id="WP_261759141.1">
    <property type="nucleotide sequence ID" value="NZ_CP104562.2"/>
</dbReference>
<evidence type="ECO:0000256" key="2">
    <source>
        <dbReference type="ARBA" id="ARBA00009984"/>
    </source>
</evidence>
<keyword evidence="8 10" id="KW-1133">Transmembrane helix</keyword>
<dbReference type="Proteomes" id="UP001064933">
    <property type="component" value="Chromosome"/>
</dbReference>
<dbReference type="Pfam" id="PF07963">
    <property type="entry name" value="N_methyl"/>
    <property type="match status" value="1"/>
</dbReference>
<dbReference type="InterPro" id="IPR045584">
    <property type="entry name" value="Pilin-like"/>
</dbReference>
<dbReference type="NCBIfam" id="TIGR01710">
    <property type="entry name" value="typeII_sec_gspG"/>
    <property type="match status" value="1"/>
</dbReference>
<comment type="subcellular location">
    <subcellularLocation>
        <location evidence="1">Cell inner membrane</location>
        <topology evidence="1">Single-pass membrane protein</topology>
    </subcellularLocation>
</comment>
<dbReference type="PROSITE" id="PS00409">
    <property type="entry name" value="PROKAR_NTER_METHYL"/>
    <property type="match status" value="1"/>
</dbReference>
<keyword evidence="6" id="KW-0997">Cell inner membrane</keyword>
<evidence type="ECO:0000313" key="13">
    <source>
        <dbReference type="Proteomes" id="UP001064933"/>
    </source>
</evidence>
<evidence type="ECO:0000256" key="3">
    <source>
        <dbReference type="ARBA" id="ARBA00020042"/>
    </source>
</evidence>
<evidence type="ECO:0000256" key="9">
    <source>
        <dbReference type="ARBA" id="ARBA00023136"/>
    </source>
</evidence>
<dbReference type="InterPro" id="IPR012902">
    <property type="entry name" value="N_methyl_site"/>
</dbReference>
<sequence length="143" mass="15469">MQRTSSLRRSRGFTLIELIVAITIVAVMGAVVVPAVMNHVADARRTAAKTDVNTLVQALKLYKMDNGRYPSGDQGLTALVSKPTNGNVPNNWKVYIEKLPKDPWGNAYQYDSPGLKGEIDVYSFGADGKPGGEGNDADIGSWE</sequence>
<evidence type="ECO:0000256" key="10">
    <source>
        <dbReference type="SAM" id="Phobius"/>
    </source>
</evidence>
<protein>
    <recommendedName>
        <fullName evidence="3">Type II secretion system core protein G</fullName>
    </recommendedName>
</protein>
<gene>
    <name evidence="12" type="primary">gspG</name>
    <name evidence="12" type="ORF">N4261_05140</name>
</gene>
<keyword evidence="5" id="KW-0488">Methylation</keyword>
<dbReference type="Gene3D" id="3.30.700.10">
    <property type="entry name" value="Glycoprotein, Type 4 Pilin"/>
    <property type="match status" value="1"/>
</dbReference>
<evidence type="ECO:0000313" key="12">
    <source>
        <dbReference type="EMBL" id="UXH79322.1"/>
    </source>
</evidence>
<dbReference type="PANTHER" id="PTHR30093">
    <property type="entry name" value="GENERAL SECRETION PATHWAY PROTEIN G"/>
    <property type="match status" value="1"/>
</dbReference>
<feature type="domain" description="Type II secretion system protein GspG C-terminal" evidence="11">
    <location>
        <begin position="36"/>
        <end position="142"/>
    </location>
</feature>
<evidence type="ECO:0000256" key="4">
    <source>
        <dbReference type="ARBA" id="ARBA00022475"/>
    </source>
</evidence>
<dbReference type="InterPro" id="IPR000983">
    <property type="entry name" value="Bac_GSPG_pilin"/>
</dbReference>
<evidence type="ECO:0000259" key="11">
    <source>
        <dbReference type="Pfam" id="PF08334"/>
    </source>
</evidence>
<evidence type="ECO:0000256" key="5">
    <source>
        <dbReference type="ARBA" id="ARBA00022481"/>
    </source>
</evidence>
<keyword evidence="7 10" id="KW-0812">Transmembrane</keyword>
<evidence type="ECO:0000256" key="1">
    <source>
        <dbReference type="ARBA" id="ARBA00004377"/>
    </source>
</evidence>
<keyword evidence="9 10" id="KW-0472">Membrane</keyword>
<dbReference type="EMBL" id="CP104562">
    <property type="protein sequence ID" value="UXH79322.1"/>
    <property type="molecule type" value="Genomic_DNA"/>
</dbReference>
<dbReference type="SUPFAM" id="SSF54523">
    <property type="entry name" value="Pili subunits"/>
    <property type="match status" value="1"/>
</dbReference>
<evidence type="ECO:0000256" key="6">
    <source>
        <dbReference type="ARBA" id="ARBA00022519"/>
    </source>
</evidence>
<accession>A0ABY6B1N7</accession>
<reference evidence="12" key="1">
    <citation type="submission" date="2022-10" db="EMBL/GenBank/DDBJ databases">
        <title>Characterization and whole genome sequencing of a new Roseateles species, isolated from fresh water.</title>
        <authorList>
            <person name="Guliayeva D.Y."/>
            <person name="Akhremchuk A.E."/>
            <person name="Sikolenko M.A."/>
            <person name="Valentovich L.N."/>
            <person name="Sidarenka A.V."/>
        </authorList>
    </citation>
    <scope>NUCLEOTIDE SEQUENCE</scope>
    <source>
        <strain evidence="12">BIM B-1768</strain>
    </source>
</reference>
<dbReference type="InterPro" id="IPR013545">
    <property type="entry name" value="T2SS_protein-GspG_C"/>
</dbReference>
<evidence type="ECO:0000256" key="8">
    <source>
        <dbReference type="ARBA" id="ARBA00022989"/>
    </source>
</evidence>
<dbReference type="InterPro" id="IPR010054">
    <property type="entry name" value="Type2_sec_GspG"/>
</dbReference>
<name>A0ABY6B1N7_9BURK</name>
<proteinExistence type="inferred from homology"/>